<sequence>MGEVVFVLAPPFHAIIAAPKGTALVSGSSSVKSQKLLRQRKEEDEEVGLGMIHKSKRIVMDDAAFAFFNQRRYLPQPQLAKSTTEAEDTSKSQREPTKAAYRGLE</sequence>
<evidence type="ECO:0000256" key="1">
    <source>
        <dbReference type="SAM" id="MobiDB-lite"/>
    </source>
</evidence>
<dbReference type="GeneID" id="87875647"/>
<reference evidence="2 3" key="1">
    <citation type="journal article" date="2023" name="Mol. Phylogenet. Evol.">
        <title>Genome-scale phylogeny and comparative genomics of the fungal order Sordariales.</title>
        <authorList>
            <person name="Hensen N."/>
            <person name="Bonometti L."/>
            <person name="Westerberg I."/>
            <person name="Brannstrom I.O."/>
            <person name="Guillou S."/>
            <person name="Cros-Aarteil S."/>
            <person name="Calhoun S."/>
            <person name="Haridas S."/>
            <person name="Kuo A."/>
            <person name="Mondo S."/>
            <person name="Pangilinan J."/>
            <person name="Riley R."/>
            <person name="LaButti K."/>
            <person name="Andreopoulos B."/>
            <person name="Lipzen A."/>
            <person name="Chen C."/>
            <person name="Yan M."/>
            <person name="Daum C."/>
            <person name="Ng V."/>
            <person name="Clum A."/>
            <person name="Steindorff A."/>
            <person name="Ohm R.A."/>
            <person name="Martin F."/>
            <person name="Silar P."/>
            <person name="Natvig D.O."/>
            <person name="Lalanne C."/>
            <person name="Gautier V."/>
            <person name="Ament-Velasquez S.L."/>
            <person name="Kruys A."/>
            <person name="Hutchinson M.I."/>
            <person name="Powell A.J."/>
            <person name="Barry K."/>
            <person name="Miller A.N."/>
            <person name="Grigoriev I.V."/>
            <person name="Debuchy R."/>
            <person name="Gladieux P."/>
            <person name="Hiltunen Thoren M."/>
            <person name="Johannesson H."/>
        </authorList>
    </citation>
    <scope>NUCLEOTIDE SEQUENCE [LARGE SCALE GENOMIC DNA]</scope>
    <source>
        <strain evidence="2 3">FGSC 10403</strain>
    </source>
</reference>
<dbReference type="RefSeq" id="XP_062697865.1">
    <property type="nucleotide sequence ID" value="XM_062838025.1"/>
</dbReference>
<gene>
    <name evidence="2" type="ORF">B0T23DRAFT_392742</name>
</gene>
<protein>
    <submittedName>
        <fullName evidence="2">Uncharacterized protein</fullName>
    </submittedName>
</protein>
<proteinExistence type="predicted"/>
<keyword evidence="3" id="KW-1185">Reference proteome</keyword>
<organism evidence="2 3">
    <name type="scientific">Neurospora hispaniola</name>
    <dbReference type="NCBI Taxonomy" id="588809"/>
    <lineage>
        <taxon>Eukaryota</taxon>
        <taxon>Fungi</taxon>
        <taxon>Dikarya</taxon>
        <taxon>Ascomycota</taxon>
        <taxon>Pezizomycotina</taxon>
        <taxon>Sordariomycetes</taxon>
        <taxon>Sordariomycetidae</taxon>
        <taxon>Sordariales</taxon>
        <taxon>Sordariaceae</taxon>
        <taxon>Neurospora</taxon>
    </lineage>
</organism>
<name>A0AAJ0IH04_9PEZI</name>
<comment type="caution">
    <text evidence="2">The sequence shown here is derived from an EMBL/GenBank/DDBJ whole genome shotgun (WGS) entry which is preliminary data.</text>
</comment>
<evidence type="ECO:0000313" key="3">
    <source>
        <dbReference type="Proteomes" id="UP001285908"/>
    </source>
</evidence>
<feature type="compositionally biased region" description="Basic and acidic residues" evidence="1">
    <location>
        <begin position="88"/>
        <end position="97"/>
    </location>
</feature>
<dbReference type="EMBL" id="JAULSX010000001">
    <property type="protein sequence ID" value="KAK3500232.1"/>
    <property type="molecule type" value="Genomic_DNA"/>
</dbReference>
<evidence type="ECO:0000313" key="2">
    <source>
        <dbReference type="EMBL" id="KAK3500232.1"/>
    </source>
</evidence>
<dbReference type="Proteomes" id="UP001285908">
    <property type="component" value="Unassembled WGS sequence"/>
</dbReference>
<feature type="region of interest" description="Disordered" evidence="1">
    <location>
        <begin position="78"/>
        <end position="105"/>
    </location>
</feature>
<dbReference type="AlphaFoldDB" id="A0AAJ0IH04"/>
<accession>A0AAJ0IH04</accession>